<dbReference type="InterPro" id="IPR023631">
    <property type="entry name" value="Amidase_dom"/>
</dbReference>
<dbReference type="InterPro" id="IPR036928">
    <property type="entry name" value="AS_sf"/>
</dbReference>
<evidence type="ECO:0000313" key="3">
    <source>
        <dbReference type="Proteomes" id="UP001305779"/>
    </source>
</evidence>
<comment type="caution">
    <text evidence="2">The sequence shown here is derived from an EMBL/GenBank/DDBJ whole genome shotgun (WGS) entry which is preliminary data.</text>
</comment>
<accession>A0ABR0EDW7</accession>
<keyword evidence="3" id="KW-1185">Reference proteome</keyword>
<dbReference type="PANTHER" id="PTHR11895:SF170">
    <property type="entry name" value="AMIDASE"/>
    <property type="match status" value="1"/>
</dbReference>
<dbReference type="PANTHER" id="PTHR11895">
    <property type="entry name" value="TRANSAMIDASE"/>
    <property type="match status" value="1"/>
</dbReference>
<dbReference type="EMBL" id="JAXOVC010000007">
    <property type="protein sequence ID" value="KAK4499672.1"/>
    <property type="molecule type" value="Genomic_DNA"/>
</dbReference>
<proteinExistence type="predicted"/>
<dbReference type="InterPro" id="IPR000120">
    <property type="entry name" value="Amidase"/>
</dbReference>
<dbReference type="Gene3D" id="3.90.1300.10">
    <property type="entry name" value="Amidase signature (AS) domain"/>
    <property type="match status" value="1"/>
</dbReference>
<dbReference type="Pfam" id="PF01425">
    <property type="entry name" value="Amidase"/>
    <property type="match status" value="1"/>
</dbReference>
<gene>
    <name evidence="2" type="ORF">PRZ48_010190</name>
</gene>
<reference evidence="2 3" key="1">
    <citation type="journal article" date="2023" name="G3 (Bethesda)">
        <title>A chromosome-level genome assembly of Zasmidium syzygii isolated from banana leaves.</title>
        <authorList>
            <person name="van Westerhoven A.C."/>
            <person name="Mehrabi R."/>
            <person name="Talebi R."/>
            <person name="Steentjes M.B.F."/>
            <person name="Corcolon B."/>
            <person name="Chong P.A."/>
            <person name="Kema G.H.J."/>
            <person name="Seidl M.F."/>
        </authorList>
    </citation>
    <scope>NUCLEOTIDE SEQUENCE [LARGE SCALE GENOMIC DNA]</scope>
    <source>
        <strain evidence="2 3">P124</strain>
    </source>
</reference>
<feature type="domain" description="Amidase" evidence="1">
    <location>
        <begin position="117"/>
        <end position="538"/>
    </location>
</feature>
<dbReference type="Proteomes" id="UP001305779">
    <property type="component" value="Unassembled WGS sequence"/>
</dbReference>
<evidence type="ECO:0000313" key="2">
    <source>
        <dbReference type="EMBL" id="KAK4499672.1"/>
    </source>
</evidence>
<dbReference type="SUPFAM" id="SSF75304">
    <property type="entry name" value="Amidase signature (AS) enzymes"/>
    <property type="match status" value="1"/>
</dbReference>
<evidence type="ECO:0000259" key="1">
    <source>
        <dbReference type="Pfam" id="PF01425"/>
    </source>
</evidence>
<organism evidence="2 3">
    <name type="scientific">Zasmidium cellare</name>
    <name type="common">Wine cellar mold</name>
    <name type="synonym">Racodium cellare</name>
    <dbReference type="NCBI Taxonomy" id="395010"/>
    <lineage>
        <taxon>Eukaryota</taxon>
        <taxon>Fungi</taxon>
        <taxon>Dikarya</taxon>
        <taxon>Ascomycota</taxon>
        <taxon>Pezizomycotina</taxon>
        <taxon>Dothideomycetes</taxon>
        <taxon>Dothideomycetidae</taxon>
        <taxon>Mycosphaerellales</taxon>
        <taxon>Mycosphaerellaceae</taxon>
        <taxon>Zasmidium</taxon>
    </lineage>
</organism>
<name>A0ABR0EDW7_ZASCE</name>
<sequence length="555" mass="58621">MDQGQSQDILHRFLSSKIIGAKDGIMSVVTLGENPKKLDTALLNTITTNASLKLNPTHISDWTILLGALQDPIAQILSEEDYTLTPDLEKYPRTNISIPSNDQESDQGGWATKFVSKATSPKTDLLAGKTVALKDNIAFASVRCTNGTTATSWTPTIDAPVATRILDAGATITGKAACENACMEGDSDTSCTGPVHNVYAYGYSCGGSSSGSGRLVSSGEVNVAVGGDQGGSVRIPASMCGIVGLKPTWGLVPYTGILSLEATIDHAGPMARNVRDCAALLEVMAGPDGIDDRQPCNLPKRSYMADLDASLTDCKPLAGVKIGVLSESLSIPGISEPIVTLFHRAVSTLRDLGAEIQEISIPLHADAAAVWMCSLPLSGAPTALLNASTGRKQLHLNDRAPLPALSQDSFDALGPGAQTLYLRYLYLRHTTPPAFHGKCTNLLRRLNDAYDLALQSVSVLLTPTLPHPPSKLFPDPSSHGPLERLSRNLNLVANTAPFNSTGHPALSVPMGFVPARDDEGVKLPAGLQIVGRKFCEGDVFKVGAAFEGSGDWKTF</sequence>
<protein>
    <recommendedName>
        <fullName evidence="1">Amidase domain-containing protein</fullName>
    </recommendedName>
</protein>